<feature type="chain" id="PRO_5045879816" description="Alpha-galactosidase" evidence="6">
    <location>
        <begin position="21"/>
        <end position="697"/>
    </location>
</feature>
<dbReference type="InterPro" id="IPR018905">
    <property type="entry name" value="A-galactase_NEW3"/>
</dbReference>
<evidence type="ECO:0000259" key="8">
    <source>
        <dbReference type="Pfam" id="PF17801"/>
    </source>
</evidence>
<dbReference type="InterPro" id="IPR013320">
    <property type="entry name" value="ConA-like_dom_sf"/>
</dbReference>
<dbReference type="RefSeq" id="WP_276096054.1">
    <property type="nucleotide sequence ID" value="NZ_JARJBC010000022.1"/>
</dbReference>
<dbReference type="PANTHER" id="PTHR11452">
    <property type="entry name" value="ALPHA-GALACTOSIDASE/ALPHA-N-ACETYLGALACTOSAMINIDASE"/>
    <property type="match status" value="1"/>
</dbReference>
<feature type="domain" description="Alpha galactosidase C-terminal" evidence="8">
    <location>
        <begin position="312"/>
        <end position="387"/>
    </location>
</feature>
<dbReference type="Pfam" id="PF10633">
    <property type="entry name" value="NPCBM_assoc"/>
    <property type="match status" value="1"/>
</dbReference>
<keyword evidence="3 5" id="KW-0378">Hydrolase</keyword>
<evidence type="ECO:0000256" key="5">
    <source>
        <dbReference type="RuleBase" id="RU361168"/>
    </source>
</evidence>
<comment type="catalytic activity">
    <reaction evidence="5">
        <text>Hydrolysis of terminal, non-reducing alpha-D-galactose residues in alpha-D-galactosides, including galactose oligosaccharides, galactomannans and galactolipids.</text>
        <dbReference type="EC" id="3.2.1.22"/>
    </reaction>
</comment>
<dbReference type="Gene3D" id="2.60.120.200">
    <property type="match status" value="1"/>
</dbReference>
<keyword evidence="10" id="KW-1185">Reference proteome</keyword>
<dbReference type="PANTHER" id="PTHR11452:SF75">
    <property type="entry name" value="ALPHA-GALACTOSIDASE MEL1"/>
    <property type="match status" value="1"/>
</dbReference>
<evidence type="ECO:0000256" key="3">
    <source>
        <dbReference type="ARBA" id="ARBA00022801"/>
    </source>
</evidence>
<proteinExistence type="inferred from homology"/>
<evidence type="ECO:0000256" key="4">
    <source>
        <dbReference type="ARBA" id="ARBA00023295"/>
    </source>
</evidence>
<dbReference type="InterPro" id="IPR013785">
    <property type="entry name" value="Aldolase_TIM"/>
</dbReference>
<keyword evidence="4 5" id="KW-0326">Glycosidase</keyword>
<dbReference type="PROSITE" id="PS00512">
    <property type="entry name" value="ALPHA_GALACTOSIDASE"/>
    <property type="match status" value="1"/>
</dbReference>
<evidence type="ECO:0000256" key="6">
    <source>
        <dbReference type="SAM" id="SignalP"/>
    </source>
</evidence>
<dbReference type="InterPro" id="IPR000111">
    <property type="entry name" value="Glyco_hydro_27/36_CS"/>
</dbReference>
<dbReference type="Pfam" id="PF17801">
    <property type="entry name" value="Melibiase_C"/>
    <property type="match status" value="1"/>
</dbReference>
<evidence type="ECO:0000259" key="7">
    <source>
        <dbReference type="Pfam" id="PF10633"/>
    </source>
</evidence>
<comment type="caution">
    <text evidence="9">The sequence shown here is derived from an EMBL/GenBank/DDBJ whole genome shotgun (WGS) entry which is preliminary data.</text>
</comment>
<gene>
    <name evidence="9" type="ORF">P3G67_28525</name>
</gene>
<evidence type="ECO:0000256" key="1">
    <source>
        <dbReference type="ARBA" id="ARBA00009743"/>
    </source>
</evidence>
<organism evidence="9 10">
    <name type="scientific">Streptomyces silvisoli</name>
    <dbReference type="NCBI Taxonomy" id="3034235"/>
    <lineage>
        <taxon>Bacteria</taxon>
        <taxon>Bacillati</taxon>
        <taxon>Actinomycetota</taxon>
        <taxon>Actinomycetes</taxon>
        <taxon>Kitasatosporales</taxon>
        <taxon>Streptomycetaceae</taxon>
        <taxon>Streptomyces</taxon>
    </lineage>
</organism>
<dbReference type="Gene3D" id="2.60.40.1180">
    <property type="entry name" value="Golgi alpha-mannosidase II"/>
    <property type="match status" value="1"/>
</dbReference>
<dbReference type="EC" id="3.2.1.22" evidence="5"/>
<name>A0ABT5ZTD2_9ACTN</name>
<evidence type="ECO:0000313" key="9">
    <source>
        <dbReference type="EMBL" id="MDF3293087.1"/>
    </source>
</evidence>
<dbReference type="Pfam" id="PF16499">
    <property type="entry name" value="Melibiase_2"/>
    <property type="match status" value="1"/>
</dbReference>
<dbReference type="Proteomes" id="UP001216579">
    <property type="component" value="Unassembled WGS sequence"/>
</dbReference>
<feature type="domain" description="Alpha-galactosidase NEW3" evidence="7">
    <location>
        <begin position="411"/>
        <end position="472"/>
    </location>
</feature>
<dbReference type="SUPFAM" id="SSF51011">
    <property type="entry name" value="Glycosyl hydrolase domain"/>
    <property type="match status" value="1"/>
</dbReference>
<keyword evidence="5" id="KW-1015">Disulfide bond</keyword>
<sequence length="697" mass="72647">MRKSWAAVVAFLLGAAPVVAAPITAPPAAALGNGLALTPPMGWNDWNAFGCSVSEQLVEQTADKIVSSGLRSAGYQYVNIDDCWMAGSRSATGDLVPDPVKFPHGIKGVADYVHARGLKLGIYESAGTMTCAGYPGSLGHEQQDANSFAAWGVDYLKYDNCNNLGIPARQRYQAMGNALARTGRPIVYSLCDWGQENVASWGGSVSNLWRTTGDIDATYGRMLSIFHQNVGLADAASPGAWNDPDMLEVGNGMTATEDRSEFSLWAEMASPLIAGTDLRHASVTTLATYGNKEVIAIDQDRLGRQGRPVSMTGGLDVLAKPLADHSVAVALFNENAAPAKISTIASALGLPAANGYTVRDVWAHTTTATAGAVQAFVPGHGTVLYRVAATSMPGRYPPHVMLTTTAPAWLAGTSATVTSTLTNNGVGTAADVRLGFAAPTRWTVTPLSRTYFARIPRGGTAVATFRVTAPAVLPAPITRSTVSGTASGHAPGGTWLATASRPVELSAPVKPPFHTFSDTTAVFGAQGGRLAVDGAGADLWGDTDQYSAIYQHAAEHDGSTTVVEVAAQGRTSEWAKAGIMVRDDITAPGTSPGYLILAEAPGKGYVLQWDSTGSGHLDSNSAPPNQGTATAVYPSWLKLVRAGTTFTGYYSTDGITWTRLATATVPGATAAQDVGVFTSSHSDGTSGEADFSDFTQH</sequence>
<dbReference type="CDD" id="cd14792">
    <property type="entry name" value="GH27"/>
    <property type="match status" value="1"/>
</dbReference>
<dbReference type="InterPro" id="IPR041233">
    <property type="entry name" value="Melibiase_C"/>
</dbReference>
<accession>A0ABT5ZTD2</accession>
<evidence type="ECO:0000256" key="2">
    <source>
        <dbReference type="ARBA" id="ARBA00022729"/>
    </source>
</evidence>
<reference evidence="9 10" key="1">
    <citation type="submission" date="2023-03" db="EMBL/GenBank/DDBJ databases">
        <title>Draft genome sequence of Streptomyces sp. RB6PN23 isolated from peat swamp forest in Thailand.</title>
        <authorList>
            <person name="Klaysubun C."/>
            <person name="Duangmal K."/>
        </authorList>
    </citation>
    <scope>NUCLEOTIDE SEQUENCE [LARGE SCALE GENOMIC DNA]</scope>
    <source>
        <strain evidence="9 10">RB6PN23</strain>
    </source>
</reference>
<dbReference type="EMBL" id="JARJBC010000022">
    <property type="protein sequence ID" value="MDF3293087.1"/>
    <property type="molecule type" value="Genomic_DNA"/>
</dbReference>
<dbReference type="Gene3D" id="3.20.20.70">
    <property type="entry name" value="Aldolase class I"/>
    <property type="match status" value="1"/>
</dbReference>
<evidence type="ECO:0000313" key="10">
    <source>
        <dbReference type="Proteomes" id="UP001216579"/>
    </source>
</evidence>
<dbReference type="InterPro" id="IPR017853">
    <property type="entry name" value="GH"/>
</dbReference>
<dbReference type="InterPro" id="IPR013780">
    <property type="entry name" value="Glyco_hydro_b"/>
</dbReference>
<keyword evidence="2 6" id="KW-0732">Signal</keyword>
<dbReference type="SUPFAM" id="SSF51445">
    <property type="entry name" value="(Trans)glycosidases"/>
    <property type="match status" value="1"/>
</dbReference>
<dbReference type="InterPro" id="IPR002241">
    <property type="entry name" value="Glyco_hydro_27"/>
</dbReference>
<comment type="similarity">
    <text evidence="1 5">Belongs to the glycosyl hydrolase 27 family.</text>
</comment>
<feature type="signal peptide" evidence="6">
    <location>
        <begin position="1"/>
        <end position="20"/>
    </location>
</feature>
<dbReference type="PRINTS" id="PR00740">
    <property type="entry name" value="GLHYDRLASE27"/>
</dbReference>
<protein>
    <recommendedName>
        <fullName evidence="5">Alpha-galactosidase</fullName>
        <ecNumber evidence="5">3.2.1.22</ecNumber>
    </recommendedName>
    <alternativeName>
        <fullName evidence="5">Melibiase</fullName>
    </alternativeName>
</protein>
<dbReference type="SUPFAM" id="SSF49899">
    <property type="entry name" value="Concanavalin A-like lectins/glucanases"/>
    <property type="match status" value="1"/>
</dbReference>